<feature type="modified residue" description="N6-(pyridoxal phosphate)lysine" evidence="5 6">
    <location>
        <position position="39"/>
    </location>
</feature>
<dbReference type="GO" id="GO:0030170">
    <property type="term" value="F:pyridoxal phosphate binding"/>
    <property type="evidence" value="ECO:0007669"/>
    <property type="project" value="UniProtKB-UniRule"/>
</dbReference>
<evidence type="ECO:0000313" key="9">
    <source>
        <dbReference type="EMBL" id="MBC8209026.1"/>
    </source>
</evidence>
<dbReference type="FunFam" id="3.20.20.10:FF:000002">
    <property type="entry name" value="Alanine racemase"/>
    <property type="match status" value="1"/>
</dbReference>
<evidence type="ECO:0000256" key="1">
    <source>
        <dbReference type="ARBA" id="ARBA00000316"/>
    </source>
</evidence>
<dbReference type="GO" id="GO:0030632">
    <property type="term" value="P:D-alanine biosynthetic process"/>
    <property type="evidence" value="ECO:0007669"/>
    <property type="project" value="UniProtKB-UniRule"/>
</dbReference>
<evidence type="ECO:0000256" key="4">
    <source>
        <dbReference type="ARBA" id="ARBA00023235"/>
    </source>
</evidence>
<dbReference type="CDD" id="cd00430">
    <property type="entry name" value="PLPDE_III_AR"/>
    <property type="match status" value="1"/>
</dbReference>
<comment type="cofactor">
    <cofactor evidence="2 5 6">
        <name>pyridoxal 5'-phosphate</name>
        <dbReference type="ChEBI" id="CHEBI:597326"/>
    </cofactor>
</comment>
<evidence type="ECO:0000256" key="2">
    <source>
        <dbReference type="ARBA" id="ARBA00001933"/>
    </source>
</evidence>
<dbReference type="GO" id="GO:0005829">
    <property type="term" value="C:cytosol"/>
    <property type="evidence" value="ECO:0007669"/>
    <property type="project" value="TreeGrafter"/>
</dbReference>
<evidence type="ECO:0000259" key="8">
    <source>
        <dbReference type="SMART" id="SM01005"/>
    </source>
</evidence>
<evidence type="ECO:0000256" key="5">
    <source>
        <dbReference type="HAMAP-Rule" id="MF_01201"/>
    </source>
</evidence>
<dbReference type="SUPFAM" id="SSF50621">
    <property type="entry name" value="Alanine racemase C-terminal domain-like"/>
    <property type="match status" value="1"/>
</dbReference>
<dbReference type="Proteomes" id="UP000599024">
    <property type="component" value="Unassembled WGS sequence"/>
</dbReference>
<name>A0A8J6NA72_9BACT</name>
<dbReference type="PANTHER" id="PTHR30511:SF0">
    <property type="entry name" value="ALANINE RACEMASE, CATABOLIC-RELATED"/>
    <property type="match status" value="1"/>
</dbReference>
<dbReference type="PRINTS" id="PR00992">
    <property type="entry name" value="ALARACEMASE"/>
</dbReference>
<dbReference type="InterPro" id="IPR011079">
    <property type="entry name" value="Ala_racemase_C"/>
</dbReference>
<dbReference type="Pfam" id="PF01168">
    <property type="entry name" value="Ala_racemase_N"/>
    <property type="match status" value="1"/>
</dbReference>
<dbReference type="SUPFAM" id="SSF51419">
    <property type="entry name" value="PLP-binding barrel"/>
    <property type="match status" value="1"/>
</dbReference>
<dbReference type="InterPro" id="IPR029066">
    <property type="entry name" value="PLP-binding_barrel"/>
</dbReference>
<proteinExistence type="inferred from homology"/>
<dbReference type="AlphaFoldDB" id="A0A8J6NA72"/>
<sequence length="382" mass="41902">MNLPHSHNIVTVDLAALAANFRLLQKRAGKNVQLMAMVKADAYGHGMLEVAQALAVEGCCHFAVAELVEGVCLRQAGIKGQILVQLGCELSDIQFLFDYDLTPVVVSQVMLRLLSRAAVDNGLVLDVHLKVDCGMGRLGVSPHEIDEYVNLFSDLPGVRLSGVMSHFPRADDPHSNQSREQFQEFRTVCQQVQKDHDAICHIANSGGLLYFTETCGDLARPGISLYGYYPGGVQAFEQVPEDRLTPAMRLETQVVQVKAVAAGTGISYGHTFVTSRPTRIAVLPIGYSNGYLRRLAGQAQVLISGQRVPIVGRICMNLCMVDITDCPDVAIGDTVVVMGRQGDEFISADEIASWMESISYEVLCLFGNNNERRYLNRLDEKE</sequence>
<gene>
    <name evidence="9" type="primary">alr</name>
    <name evidence="9" type="ORF">H8E79_07655</name>
</gene>
<dbReference type="SMART" id="SM01005">
    <property type="entry name" value="Ala_racemase_C"/>
    <property type="match status" value="1"/>
</dbReference>
<feature type="binding site" evidence="5 7">
    <location>
        <position position="137"/>
    </location>
    <ligand>
        <name>substrate</name>
    </ligand>
</feature>
<comment type="caution">
    <text evidence="9">The sequence shown here is derived from an EMBL/GenBank/DDBJ whole genome shotgun (WGS) entry which is preliminary data.</text>
</comment>
<protein>
    <recommendedName>
        <fullName evidence="5">Alanine racemase</fullName>
        <ecNumber evidence="5">5.1.1.1</ecNumber>
    </recommendedName>
</protein>
<dbReference type="PANTHER" id="PTHR30511">
    <property type="entry name" value="ALANINE RACEMASE"/>
    <property type="match status" value="1"/>
</dbReference>
<dbReference type="Gene3D" id="2.40.37.10">
    <property type="entry name" value="Lyase, Ornithine Decarboxylase, Chain A, domain 1"/>
    <property type="match status" value="1"/>
</dbReference>
<dbReference type="InterPro" id="IPR009006">
    <property type="entry name" value="Ala_racemase/Decarboxylase_C"/>
</dbReference>
<keyword evidence="3 5" id="KW-0663">Pyridoxal phosphate</keyword>
<evidence type="ECO:0000256" key="3">
    <source>
        <dbReference type="ARBA" id="ARBA00022898"/>
    </source>
</evidence>
<dbReference type="Pfam" id="PF00842">
    <property type="entry name" value="Ala_racemase_C"/>
    <property type="match status" value="1"/>
</dbReference>
<comment type="catalytic activity">
    <reaction evidence="1 5">
        <text>L-alanine = D-alanine</text>
        <dbReference type="Rhea" id="RHEA:20249"/>
        <dbReference type="ChEBI" id="CHEBI:57416"/>
        <dbReference type="ChEBI" id="CHEBI:57972"/>
        <dbReference type="EC" id="5.1.1.1"/>
    </reaction>
</comment>
<dbReference type="EMBL" id="JACNLK010000071">
    <property type="protein sequence ID" value="MBC8209026.1"/>
    <property type="molecule type" value="Genomic_DNA"/>
</dbReference>
<dbReference type="InterPro" id="IPR000821">
    <property type="entry name" value="Ala_racemase"/>
</dbReference>
<dbReference type="EC" id="5.1.1.1" evidence="5"/>
<dbReference type="GO" id="GO:0008784">
    <property type="term" value="F:alanine racemase activity"/>
    <property type="evidence" value="ECO:0007669"/>
    <property type="project" value="UniProtKB-UniRule"/>
</dbReference>
<keyword evidence="4 5" id="KW-0413">Isomerase</keyword>
<accession>A0A8J6NA72</accession>
<dbReference type="UniPathway" id="UPA00042">
    <property type="reaction ID" value="UER00497"/>
</dbReference>
<feature type="domain" description="Alanine racemase C-terminal" evidence="8">
    <location>
        <begin position="247"/>
        <end position="375"/>
    </location>
</feature>
<evidence type="ECO:0000256" key="6">
    <source>
        <dbReference type="PIRSR" id="PIRSR600821-50"/>
    </source>
</evidence>
<comment type="similarity">
    <text evidence="5">Belongs to the alanine racemase family.</text>
</comment>
<feature type="binding site" evidence="5 7">
    <location>
        <position position="316"/>
    </location>
    <ligand>
        <name>substrate</name>
    </ligand>
</feature>
<comment type="function">
    <text evidence="5">Catalyzes the interconversion of L-alanine and D-alanine. May also act on other amino acids.</text>
</comment>
<feature type="active site" description="Proton acceptor; specific for L-alanine" evidence="5">
    <location>
        <position position="268"/>
    </location>
</feature>
<feature type="active site" description="Proton acceptor; specific for D-alanine" evidence="5">
    <location>
        <position position="39"/>
    </location>
</feature>
<organism evidence="9 10">
    <name type="scientific">Candidatus Desulfatifera sulfidica</name>
    <dbReference type="NCBI Taxonomy" id="2841691"/>
    <lineage>
        <taxon>Bacteria</taxon>
        <taxon>Pseudomonadati</taxon>
        <taxon>Thermodesulfobacteriota</taxon>
        <taxon>Desulfobulbia</taxon>
        <taxon>Desulfobulbales</taxon>
        <taxon>Desulfobulbaceae</taxon>
        <taxon>Candidatus Desulfatifera</taxon>
    </lineage>
</organism>
<dbReference type="Gene3D" id="3.20.20.10">
    <property type="entry name" value="Alanine racemase"/>
    <property type="match status" value="1"/>
</dbReference>
<evidence type="ECO:0000256" key="7">
    <source>
        <dbReference type="PIRSR" id="PIRSR600821-52"/>
    </source>
</evidence>
<reference evidence="9 10" key="1">
    <citation type="submission" date="2020-08" db="EMBL/GenBank/DDBJ databases">
        <title>Bridging the membrane lipid divide: bacteria of the FCB group superphylum have the potential to synthesize archaeal ether lipids.</title>
        <authorList>
            <person name="Villanueva L."/>
            <person name="Von Meijenfeldt F.A.B."/>
            <person name="Westbye A.B."/>
            <person name="Yadav S."/>
            <person name="Hopmans E.C."/>
            <person name="Dutilh B.E."/>
            <person name="Sinninghe Damste J.S."/>
        </authorList>
    </citation>
    <scope>NUCLEOTIDE SEQUENCE [LARGE SCALE GENOMIC DNA]</scope>
    <source>
        <strain evidence="9">NIOZ-UU81</strain>
    </source>
</reference>
<dbReference type="HAMAP" id="MF_01201">
    <property type="entry name" value="Ala_racemase"/>
    <property type="match status" value="1"/>
</dbReference>
<dbReference type="InterPro" id="IPR001608">
    <property type="entry name" value="Ala_racemase_N"/>
</dbReference>
<evidence type="ECO:0000313" key="10">
    <source>
        <dbReference type="Proteomes" id="UP000599024"/>
    </source>
</evidence>
<comment type="pathway">
    <text evidence="5">Amino-acid biosynthesis; D-alanine biosynthesis; D-alanine from L-alanine: step 1/1.</text>
</comment>
<dbReference type="NCBIfam" id="TIGR00492">
    <property type="entry name" value="alr"/>
    <property type="match status" value="1"/>
</dbReference>